<feature type="compositionally biased region" description="Basic and acidic residues" evidence="1">
    <location>
        <begin position="41"/>
        <end position="50"/>
    </location>
</feature>
<sequence length="104" mass="10932">MDNGSGKGKERAHGSTHQSTAGFAASFNAGQKNANAAPAGRHLDKNDPRDSILYPLLPRKMRRDYEKKLKKKAEASGSQEEPSDKKSGSGSGSGSKGQKGSSSK</sequence>
<dbReference type="Proteomes" id="UP001251528">
    <property type="component" value="Unassembled WGS sequence"/>
</dbReference>
<accession>A0AAJ0CGG1</accession>
<comment type="caution">
    <text evidence="2">The sequence shown here is derived from an EMBL/GenBank/DDBJ whole genome shotgun (WGS) entry which is preliminary data.</text>
</comment>
<evidence type="ECO:0000313" key="3">
    <source>
        <dbReference type="Proteomes" id="UP001251528"/>
    </source>
</evidence>
<organism evidence="2 3">
    <name type="scientific">Conoideocrella luteorostrata</name>
    <dbReference type="NCBI Taxonomy" id="1105319"/>
    <lineage>
        <taxon>Eukaryota</taxon>
        <taxon>Fungi</taxon>
        <taxon>Dikarya</taxon>
        <taxon>Ascomycota</taxon>
        <taxon>Pezizomycotina</taxon>
        <taxon>Sordariomycetes</taxon>
        <taxon>Hypocreomycetidae</taxon>
        <taxon>Hypocreales</taxon>
        <taxon>Clavicipitaceae</taxon>
        <taxon>Conoideocrella</taxon>
    </lineage>
</organism>
<name>A0AAJ0CGG1_9HYPO</name>
<evidence type="ECO:0000313" key="2">
    <source>
        <dbReference type="EMBL" id="KAK2592450.1"/>
    </source>
</evidence>
<feature type="region of interest" description="Disordered" evidence="1">
    <location>
        <begin position="1"/>
        <end position="104"/>
    </location>
</feature>
<keyword evidence="3" id="KW-1185">Reference proteome</keyword>
<evidence type="ECO:0000256" key="1">
    <source>
        <dbReference type="SAM" id="MobiDB-lite"/>
    </source>
</evidence>
<gene>
    <name evidence="2" type="ORF">QQS21_009867</name>
</gene>
<protein>
    <submittedName>
        <fullName evidence="2">Uncharacterized protein</fullName>
    </submittedName>
</protein>
<proteinExistence type="predicted"/>
<dbReference type="AlphaFoldDB" id="A0AAJ0CGG1"/>
<dbReference type="EMBL" id="JASWJB010000266">
    <property type="protein sequence ID" value="KAK2592450.1"/>
    <property type="molecule type" value="Genomic_DNA"/>
</dbReference>
<reference evidence="2" key="1">
    <citation type="submission" date="2023-06" db="EMBL/GenBank/DDBJ databases">
        <title>Conoideocrella luteorostrata (Hypocreales: Clavicipitaceae), a potential biocontrol fungus for elongate hemlock scale in United States Christmas tree production areas.</title>
        <authorList>
            <person name="Barrett H."/>
            <person name="Lovett B."/>
            <person name="Macias A.M."/>
            <person name="Stajich J.E."/>
            <person name="Kasson M.T."/>
        </authorList>
    </citation>
    <scope>NUCLEOTIDE SEQUENCE</scope>
    <source>
        <strain evidence="2">ARSEF 14590</strain>
    </source>
</reference>